<sequence length="194" mass="21834">MQEEAKLSLSPKKPPVTLPAPAPVSTQSKLKKSFKRAVLPLLNSVSKEDLRMAFPSCTDEEQRRLHQLFLKVITSLHGNIEDTFESLCDEMQVGSALDTFDRLLEEQSLDPLMTDKTNVLDTVRTLSMARDREVQSLTRCLEKAEEHKKQLQTRIELLKKRQQDFLAAANSIEKLTGTVNCKAPEASIIEGDGR</sequence>
<accession>A0ACB9QZ20</accession>
<protein>
    <submittedName>
        <fullName evidence="1">Uncharacterized protein</fullName>
    </submittedName>
</protein>
<proteinExistence type="predicted"/>
<organism evidence="1 2">
    <name type="scientific">Melastoma candidum</name>
    <dbReference type="NCBI Taxonomy" id="119954"/>
    <lineage>
        <taxon>Eukaryota</taxon>
        <taxon>Viridiplantae</taxon>
        <taxon>Streptophyta</taxon>
        <taxon>Embryophyta</taxon>
        <taxon>Tracheophyta</taxon>
        <taxon>Spermatophyta</taxon>
        <taxon>Magnoliopsida</taxon>
        <taxon>eudicotyledons</taxon>
        <taxon>Gunneridae</taxon>
        <taxon>Pentapetalae</taxon>
        <taxon>rosids</taxon>
        <taxon>malvids</taxon>
        <taxon>Myrtales</taxon>
        <taxon>Melastomataceae</taxon>
        <taxon>Melastomatoideae</taxon>
        <taxon>Melastomateae</taxon>
        <taxon>Melastoma</taxon>
    </lineage>
</organism>
<evidence type="ECO:0000313" key="2">
    <source>
        <dbReference type="Proteomes" id="UP001057402"/>
    </source>
</evidence>
<dbReference type="Proteomes" id="UP001057402">
    <property type="component" value="Chromosome 5"/>
</dbReference>
<keyword evidence="2" id="KW-1185">Reference proteome</keyword>
<gene>
    <name evidence="1" type="ORF">MLD38_019115</name>
</gene>
<comment type="caution">
    <text evidence="1">The sequence shown here is derived from an EMBL/GenBank/DDBJ whole genome shotgun (WGS) entry which is preliminary data.</text>
</comment>
<reference evidence="2" key="1">
    <citation type="journal article" date="2023" name="Front. Plant Sci.">
        <title>Chromosomal-level genome assembly of Melastoma candidum provides insights into trichome evolution.</title>
        <authorList>
            <person name="Zhong Y."/>
            <person name="Wu W."/>
            <person name="Sun C."/>
            <person name="Zou P."/>
            <person name="Liu Y."/>
            <person name="Dai S."/>
            <person name="Zhou R."/>
        </authorList>
    </citation>
    <scope>NUCLEOTIDE SEQUENCE [LARGE SCALE GENOMIC DNA]</scope>
</reference>
<evidence type="ECO:0000313" key="1">
    <source>
        <dbReference type="EMBL" id="KAI4370806.1"/>
    </source>
</evidence>
<dbReference type="EMBL" id="CM042884">
    <property type="protein sequence ID" value="KAI4370806.1"/>
    <property type="molecule type" value="Genomic_DNA"/>
</dbReference>
<name>A0ACB9QZ20_9MYRT</name>